<gene>
    <name evidence="2" type="ORF">ETSY2_42225</name>
</gene>
<protein>
    <recommendedName>
        <fullName evidence="1">Serine aminopeptidase S33 domain-containing protein</fullName>
    </recommendedName>
</protein>
<reference evidence="2 3" key="1">
    <citation type="journal article" date="2014" name="Nature">
        <title>An environmental bacterial taxon with a large and distinct metabolic repertoire.</title>
        <authorList>
            <person name="Wilson M.C."/>
            <person name="Mori T."/>
            <person name="Ruckert C."/>
            <person name="Uria A.R."/>
            <person name="Helf M.J."/>
            <person name="Takada K."/>
            <person name="Gernert C."/>
            <person name="Steffens U.A."/>
            <person name="Heycke N."/>
            <person name="Schmitt S."/>
            <person name="Rinke C."/>
            <person name="Helfrich E.J."/>
            <person name="Brachmann A.O."/>
            <person name="Gurgui C."/>
            <person name="Wakimoto T."/>
            <person name="Kracht M."/>
            <person name="Crusemann M."/>
            <person name="Hentschel U."/>
            <person name="Abe I."/>
            <person name="Matsunaga S."/>
            <person name="Kalinowski J."/>
            <person name="Takeyama H."/>
            <person name="Piel J."/>
        </authorList>
    </citation>
    <scope>NUCLEOTIDE SEQUENCE [LARGE SCALE GENOMIC DNA]</scope>
    <source>
        <strain evidence="3">TSY2</strain>
    </source>
</reference>
<dbReference type="InterPro" id="IPR022742">
    <property type="entry name" value="Hydrolase_4"/>
</dbReference>
<comment type="caution">
    <text evidence="2">The sequence shown here is derived from an EMBL/GenBank/DDBJ whole genome shotgun (WGS) entry which is preliminary data.</text>
</comment>
<dbReference type="Proteomes" id="UP000019140">
    <property type="component" value="Unassembled WGS sequence"/>
</dbReference>
<evidence type="ECO:0000259" key="1">
    <source>
        <dbReference type="Pfam" id="PF12146"/>
    </source>
</evidence>
<keyword evidence="3" id="KW-1185">Reference proteome</keyword>
<dbReference type="EMBL" id="AZHX01001911">
    <property type="protein sequence ID" value="ETW98784.1"/>
    <property type="molecule type" value="Genomic_DNA"/>
</dbReference>
<accession>W4LLM4</accession>
<dbReference type="Pfam" id="PF12146">
    <property type="entry name" value="Hydrolase_4"/>
    <property type="match status" value="1"/>
</dbReference>
<sequence>MLVDLVEVTTTDGLTLGGAYMAAADADRLSPIDCLCFFHGDGGHFYRRLYLELGARLAARGVAFLAANRRGHDWVSRGARGGGLQGYAHESVEAARLDYAAWLALLHERGHKAIAMSGHSGGAVRAVYAQAKEHFAGVNAVVSVSPGEYHHQGIIDMCGEAFENLYRQAQAFVDEGQPEAYLKVDMPFRAMWTAQAFVDSFHPDNRYSLTSHAAETGCPTLFVFGAEECAGPQVEPTAGLAMRQLRAADFAHVTVDVIEGANHAYAGREVALFESIWGWLAAL</sequence>
<dbReference type="Gene3D" id="3.40.50.1820">
    <property type="entry name" value="alpha/beta hydrolase"/>
    <property type="match status" value="1"/>
</dbReference>
<dbReference type="SUPFAM" id="SSF53474">
    <property type="entry name" value="alpha/beta-Hydrolases"/>
    <property type="match status" value="1"/>
</dbReference>
<dbReference type="InterPro" id="IPR029058">
    <property type="entry name" value="AB_hydrolase_fold"/>
</dbReference>
<evidence type="ECO:0000313" key="3">
    <source>
        <dbReference type="Proteomes" id="UP000019140"/>
    </source>
</evidence>
<dbReference type="HOGENOM" id="CLU_982410_0_0_7"/>
<evidence type="ECO:0000313" key="2">
    <source>
        <dbReference type="EMBL" id="ETW98784.1"/>
    </source>
</evidence>
<name>W4LLM4_9BACT</name>
<dbReference type="AlphaFoldDB" id="W4LLM4"/>
<dbReference type="PATRIC" id="fig|1429439.4.peg.7089"/>
<organism evidence="2 3">
    <name type="scientific">Candidatus Entotheonella gemina</name>
    <dbReference type="NCBI Taxonomy" id="1429439"/>
    <lineage>
        <taxon>Bacteria</taxon>
        <taxon>Pseudomonadati</taxon>
        <taxon>Nitrospinota/Tectimicrobiota group</taxon>
        <taxon>Candidatus Tectimicrobiota</taxon>
        <taxon>Candidatus Entotheonellia</taxon>
        <taxon>Candidatus Entotheonellales</taxon>
        <taxon>Candidatus Entotheonellaceae</taxon>
        <taxon>Candidatus Entotheonella</taxon>
    </lineage>
</organism>
<proteinExistence type="predicted"/>
<feature type="domain" description="Serine aminopeptidase S33" evidence="1">
    <location>
        <begin position="33"/>
        <end position="204"/>
    </location>
</feature>